<evidence type="ECO:0000313" key="2">
    <source>
        <dbReference type="EMBL" id="PPE75474.1"/>
    </source>
</evidence>
<keyword evidence="3" id="KW-1185">Reference proteome</keyword>
<dbReference type="AlphaFoldDB" id="A0A2S5TKH4"/>
<evidence type="ECO:0000256" key="1">
    <source>
        <dbReference type="SAM" id="MobiDB-lite"/>
    </source>
</evidence>
<evidence type="ECO:0008006" key="4">
    <source>
        <dbReference type="Google" id="ProtNLM"/>
    </source>
</evidence>
<organism evidence="2 3">
    <name type="scientific">Solimonas fluminis</name>
    <dbReference type="NCBI Taxonomy" id="2086571"/>
    <lineage>
        <taxon>Bacteria</taxon>
        <taxon>Pseudomonadati</taxon>
        <taxon>Pseudomonadota</taxon>
        <taxon>Gammaproteobacteria</taxon>
        <taxon>Nevskiales</taxon>
        <taxon>Nevskiaceae</taxon>
        <taxon>Solimonas</taxon>
    </lineage>
</organism>
<accession>A0A2S5TKH4</accession>
<reference evidence="2 3" key="1">
    <citation type="submission" date="2018-02" db="EMBL/GenBank/DDBJ databases">
        <title>Genome sequencing of Solimonas sp. HR-BB.</title>
        <authorList>
            <person name="Lee Y."/>
            <person name="Jeon C.O."/>
        </authorList>
    </citation>
    <scope>NUCLEOTIDE SEQUENCE [LARGE SCALE GENOMIC DNA]</scope>
    <source>
        <strain evidence="2 3">HR-BB</strain>
    </source>
</reference>
<sequence>MDVAALMARAAAVPTVEAEVDGIKVTLRAPSAAANSAYALAWRAGQRDEALAGLLRHCVVDSSGQPCLTDEQALMLAKADDALTQPLVRKINEFSERQKKPHAPGTDAVPDQPAPGAPAV</sequence>
<dbReference type="RefSeq" id="WP_104228440.1">
    <property type="nucleotide sequence ID" value="NZ_PSNW01000001.1"/>
</dbReference>
<gene>
    <name evidence="2" type="ORF">C3942_00855</name>
</gene>
<protein>
    <recommendedName>
        <fullName evidence="4">Phage tail protein</fullName>
    </recommendedName>
</protein>
<comment type="caution">
    <text evidence="2">The sequence shown here is derived from an EMBL/GenBank/DDBJ whole genome shotgun (WGS) entry which is preliminary data.</text>
</comment>
<dbReference type="Proteomes" id="UP000238220">
    <property type="component" value="Unassembled WGS sequence"/>
</dbReference>
<name>A0A2S5TKH4_9GAMM</name>
<evidence type="ECO:0000313" key="3">
    <source>
        <dbReference type="Proteomes" id="UP000238220"/>
    </source>
</evidence>
<dbReference type="EMBL" id="PSNW01000001">
    <property type="protein sequence ID" value="PPE75474.1"/>
    <property type="molecule type" value="Genomic_DNA"/>
</dbReference>
<feature type="region of interest" description="Disordered" evidence="1">
    <location>
        <begin position="91"/>
        <end position="120"/>
    </location>
</feature>
<proteinExistence type="predicted"/>